<dbReference type="PROSITE" id="PS50043">
    <property type="entry name" value="HTH_LUXR_2"/>
    <property type="match status" value="1"/>
</dbReference>
<organism evidence="4 5">
    <name type="scientific">Lentzea atacamensis</name>
    <dbReference type="NCBI Taxonomy" id="531938"/>
    <lineage>
        <taxon>Bacteria</taxon>
        <taxon>Bacillati</taxon>
        <taxon>Actinomycetota</taxon>
        <taxon>Actinomycetes</taxon>
        <taxon>Pseudonocardiales</taxon>
        <taxon>Pseudonocardiaceae</taxon>
        <taxon>Lentzea</taxon>
    </lineage>
</organism>
<dbReference type="Gene3D" id="1.10.10.10">
    <property type="entry name" value="Winged helix-like DNA-binding domain superfamily/Winged helix DNA-binding domain"/>
    <property type="match status" value="1"/>
</dbReference>
<dbReference type="PRINTS" id="PR00038">
    <property type="entry name" value="HTHLUXR"/>
</dbReference>
<protein>
    <submittedName>
        <fullName evidence="4">Regulatory LuxR family protein</fullName>
    </submittedName>
</protein>
<keyword evidence="5" id="KW-1185">Reference proteome</keyword>
<dbReference type="InterPro" id="IPR016032">
    <property type="entry name" value="Sig_transdc_resp-reg_C-effctor"/>
</dbReference>
<dbReference type="SMART" id="SM00421">
    <property type="entry name" value="HTH_LUXR"/>
    <property type="match status" value="1"/>
</dbReference>
<sequence length="958" mass="102710">MAVAEVADQRGAAGLGRGFAFVGRRDELGRLLTAVRQPPAVVMVEGDAGMGKSRLVREATAALRAEGWPVITGFCHPLREPLPYGPVVDALGKIGPWLAGTSLPASAGALAALLPDLADRLPPAPSPPQGPSAARHQLFQAVRSVVASVGRVVMVVEDLHWVDDATRELLLLLARDLSDQFALVLTYRAEDLPGAAVLGAAYRPPPGASGTVIRLPPLTETEVAELAGAALGGQATPELCAALHRRSEGLPLVAEEDLITLRDQGRRDVHELERAEAPSSLREAVTERLALLSRAGVAIVDAAAVLAVPATEALLADVAGLDSDQAAEGLIDALRASVLREIDAGRYGFRHVLAQQVAYRHILGPRRTRLHRRAIDELQHHDPVPLVQIAHHTLAAGDRQGWLDRVEQAAEQAVALGDTGTAATLLHQILDQSGVGTERRSRAALTLARIVNYGVDYAATVRELRAVLADRRLPDTTLGEIRLGLGLVMLNIGADVAGFRELERAVDELATLPDRACRAMITLALNDRDGAAAHGWTWLGRAEQAVRDSADEASRMAVHFTRLLLMAVDGDPAVWPLVDRLPRRGDDGAVLSQISYALGNLTDIAIQLGHDRRARDLLREAQDLLDRSDRGRFEYFIRAAGLHIDWLAGRWARIDDDYAALGRAYPDVKQIDVNRALCQGHLALATGRHSQALEHFTAAEAHSGAMCSAAVSMRIAAALTAVRLAQDDPHGAWAIAEPALSTLRGLRSWAITVDLVAVAVEAALASGHRAQAEQLVTETESGVRERDAPATLAELELARGLLVRATEPARAAEHFAEAQRRWQEIGRPYKVAKAAERRGDALARAGHDHAAAHLTDALRGYTELGATGDAARCQHRLRELGVEALRRPGRRGYGNELSPREQEVAELLAGGATNHDIAQTLFLSLSTVEKHVARVLTKLGTERKDIQAGLSNSDSHGS</sequence>
<name>A0ABX9DYA9_9PSEU</name>
<dbReference type="SUPFAM" id="SSF46894">
    <property type="entry name" value="C-terminal effector domain of the bipartite response regulators"/>
    <property type="match status" value="1"/>
</dbReference>
<dbReference type="SUPFAM" id="SSF52540">
    <property type="entry name" value="P-loop containing nucleoside triphosphate hydrolases"/>
    <property type="match status" value="1"/>
</dbReference>
<dbReference type="PANTHER" id="PTHR16305:SF35">
    <property type="entry name" value="TRANSCRIPTIONAL ACTIVATOR DOMAIN"/>
    <property type="match status" value="1"/>
</dbReference>
<comment type="caution">
    <text evidence="4">The sequence shown here is derived from an EMBL/GenBank/DDBJ whole genome shotgun (WGS) entry which is preliminary data.</text>
</comment>
<reference evidence="4 5" key="1">
    <citation type="submission" date="2018-06" db="EMBL/GenBank/DDBJ databases">
        <title>Genomic Encyclopedia of Type Strains, Phase IV (KMG-IV): sequencing the most valuable type-strain genomes for metagenomic binning, comparative biology and taxonomic classification.</title>
        <authorList>
            <person name="Goeker M."/>
        </authorList>
    </citation>
    <scope>NUCLEOTIDE SEQUENCE [LARGE SCALE GENOMIC DNA]</scope>
    <source>
        <strain evidence="4 5">DSM 45479</strain>
    </source>
</reference>
<gene>
    <name evidence="4" type="ORF">C8D87_11196</name>
</gene>
<dbReference type="EMBL" id="QLTT01000011">
    <property type="protein sequence ID" value="RAS60678.1"/>
    <property type="molecule type" value="Genomic_DNA"/>
</dbReference>
<dbReference type="InterPro" id="IPR000792">
    <property type="entry name" value="Tscrpt_reg_LuxR_C"/>
</dbReference>
<keyword evidence="1" id="KW-0547">Nucleotide-binding</keyword>
<dbReference type="Pfam" id="PF13191">
    <property type="entry name" value="AAA_16"/>
    <property type="match status" value="1"/>
</dbReference>
<proteinExistence type="predicted"/>
<dbReference type="InterPro" id="IPR036388">
    <property type="entry name" value="WH-like_DNA-bd_sf"/>
</dbReference>
<evidence type="ECO:0000313" key="5">
    <source>
        <dbReference type="Proteomes" id="UP000248714"/>
    </source>
</evidence>
<keyword evidence="2" id="KW-0067">ATP-binding</keyword>
<evidence type="ECO:0000256" key="1">
    <source>
        <dbReference type="ARBA" id="ARBA00022741"/>
    </source>
</evidence>
<dbReference type="InterPro" id="IPR027417">
    <property type="entry name" value="P-loop_NTPase"/>
</dbReference>
<dbReference type="Pfam" id="PF00196">
    <property type="entry name" value="GerE"/>
    <property type="match status" value="1"/>
</dbReference>
<dbReference type="InterPro" id="IPR041664">
    <property type="entry name" value="AAA_16"/>
</dbReference>
<dbReference type="PANTHER" id="PTHR16305">
    <property type="entry name" value="TESTICULAR SOLUBLE ADENYLYL CYCLASE"/>
    <property type="match status" value="1"/>
</dbReference>
<accession>A0ABX9DYA9</accession>
<dbReference type="CDD" id="cd06170">
    <property type="entry name" value="LuxR_C_like"/>
    <property type="match status" value="1"/>
</dbReference>
<evidence type="ECO:0000259" key="3">
    <source>
        <dbReference type="PROSITE" id="PS50043"/>
    </source>
</evidence>
<feature type="domain" description="HTH luxR-type" evidence="3">
    <location>
        <begin position="890"/>
        <end position="955"/>
    </location>
</feature>
<dbReference type="PROSITE" id="PS00622">
    <property type="entry name" value="HTH_LUXR_1"/>
    <property type="match status" value="1"/>
</dbReference>
<evidence type="ECO:0000256" key="2">
    <source>
        <dbReference type="ARBA" id="ARBA00022840"/>
    </source>
</evidence>
<evidence type="ECO:0000313" key="4">
    <source>
        <dbReference type="EMBL" id="RAS60678.1"/>
    </source>
</evidence>
<dbReference type="Proteomes" id="UP000248714">
    <property type="component" value="Unassembled WGS sequence"/>
</dbReference>